<feature type="domain" description="FAD-binding FR-type" evidence="3">
    <location>
        <begin position="33"/>
        <end position="124"/>
    </location>
</feature>
<protein>
    <submittedName>
        <fullName evidence="4">Anaerobic sulfite reductase subunit AsrB</fullName>
    </submittedName>
</protein>
<dbReference type="InterPro" id="IPR050353">
    <property type="entry name" value="PyrK_electron_transfer"/>
</dbReference>
<evidence type="ECO:0000256" key="2">
    <source>
        <dbReference type="PIRSR" id="PIRSR006816-2"/>
    </source>
</evidence>
<keyword evidence="2" id="KW-0411">Iron-sulfur</keyword>
<accession>A0A2T3L2Z8</accession>
<dbReference type="NCBIfam" id="TIGR02911">
    <property type="entry name" value="sulfite_red_B"/>
    <property type="match status" value="1"/>
</dbReference>
<evidence type="ECO:0000313" key="5">
    <source>
        <dbReference type="Proteomes" id="UP000241803"/>
    </source>
</evidence>
<feature type="binding site" evidence="2">
    <location>
        <position position="259"/>
    </location>
    <ligand>
        <name>[2Fe-2S] cluster</name>
        <dbReference type="ChEBI" id="CHEBI:190135"/>
    </ligand>
</feature>
<feature type="binding site" evidence="2">
    <location>
        <position position="264"/>
    </location>
    <ligand>
        <name>[2Fe-2S] cluster</name>
        <dbReference type="ChEBI" id="CHEBI:190135"/>
    </ligand>
</feature>
<dbReference type="Gene3D" id="3.40.50.80">
    <property type="entry name" value="Nucleotide-binding domain of ferredoxin-NADP reductase (FNR) module"/>
    <property type="match status" value="1"/>
</dbReference>
<dbReference type="InterPro" id="IPR019480">
    <property type="entry name" value="Dihydroorotate_DH_Fe-S-bd"/>
</dbReference>
<dbReference type="InterPro" id="IPR001433">
    <property type="entry name" value="OxRdtase_FAD/NAD-bd"/>
</dbReference>
<evidence type="ECO:0000259" key="3">
    <source>
        <dbReference type="PROSITE" id="PS51384"/>
    </source>
</evidence>
<name>A0A2T3L2Z8_9GAMM</name>
<dbReference type="InterPro" id="IPR012165">
    <property type="entry name" value="Cyt_c3_hydrogenase_gsu"/>
</dbReference>
<keyword evidence="2" id="KW-0001">2Fe-2S</keyword>
<feature type="binding site" evidence="2">
    <location>
        <position position="267"/>
    </location>
    <ligand>
        <name>[2Fe-2S] cluster</name>
        <dbReference type="ChEBI" id="CHEBI:190135"/>
    </ligand>
</feature>
<dbReference type="EMBL" id="PYOC01000013">
    <property type="protein sequence ID" value="PSV43347.1"/>
    <property type="molecule type" value="Genomic_DNA"/>
</dbReference>
<dbReference type="SUPFAM" id="SSF52343">
    <property type="entry name" value="Ferredoxin reductase-like, C-terminal NADP-linked domain"/>
    <property type="match status" value="1"/>
</dbReference>
<dbReference type="SUPFAM" id="SSF63380">
    <property type="entry name" value="Riboflavin synthase domain-like"/>
    <property type="match status" value="1"/>
</dbReference>
<dbReference type="GO" id="GO:0016491">
    <property type="term" value="F:oxidoreductase activity"/>
    <property type="evidence" value="ECO:0007669"/>
    <property type="project" value="InterPro"/>
</dbReference>
<dbReference type="Pfam" id="PF00175">
    <property type="entry name" value="NAD_binding_1"/>
    <property type="match status" value="1"/>
</dbReference>
<keyword evidence="2" id="KW-0479">Metal-binding</keyword>
<dbReference type="InterPro" id="IPR017927">
    <property type="entry name" value="FAD-bd_FR_type"/>
</dbReference>
<dbReference type="Pfam" id="PF10418">
    <property type="entry name" value="DHODB_Fe-S_bind"/>
    <property type="match status" value="1"/>
</dbReference>
<keyword evidence="2" id="KW-0408">Iron</keyword>
<feature type="binding site" evidence="2">
    <location>
        <position position="275"/>
    </location>
    <ligand>
        <name>[2Fe-2S] cluster</name>
        <dbReference type="ChEBI" id="CHEBI:190135"/>
    </ligand>
</feature>
<dbReference type="GO" id="GO:0050660">
    <property type="term" value="F:flavin adenine dinucleotide binding"/>
    <property type="evidence" value="ECO:0007669"/>
    <property type="project" value="InterPro"/>
</dbReference>
<dbReference type="CDD" id="cd06221">
    <property type="entry name" value="sulfite_reductase_like"/>
    <property type="match status" value="1"/>
</dbReference>
<organism evidence="4 5">
    <name type="scientific">Photobacterium indicum</name>
    <dbReference type="NCBI Taxonomy" id="81447"/>
    <lineage>
        <taxon>Bacteria</taxon>
        <taxon>Pseudomonadati</taxon>
        <taxon>Pseudomonadota</taxon>
        <taxon>Gammaproteobacteria</taxon>
        <taxon>Vibrionales</taxon>
        <taxon>Vibrionaceae</taxon>
        <taxon>Photobacterium</taxon>
    </lineage>
</organism>
<dbReference type="GO" id="GO:0051537">
    <property type="term" value="F:2 iron, 2 sulfur cluster binding"/>
    <property type="evidence" value="ECO:0007669"/>
    <property type="project" value="UniProtKB-KW"/>
</dbReference>
<dbReference type="GO" id="GO:0046872">
    <property type="term" value="F:metal ion binding"/>
    <property type="evidence" value="ECO:0007669"/>
    <property type="project" value="UniProtKB-KW"/>
</dbReference>
<dbReference type="InterPro" id="IPR039261">
    <property type="entry name" value="FNR_nucleotide-bd"/>
</dbReference>
<dbReference type="PANTHER" id="PTHR43513:SF1">
    <property type="entry name" value="ANAEROBIC SULFITE REDUCTASE SUBUNIT B"/>
    <property type="match status" value="1"/>
</dbReference>
<sequence length="291" mass="33036">MSSHTHDVQHTGCRCETAPQSEIHQQQQPENRLLPKAYKILAIEKHTELEWNFRVSKDFDTHFGQFVEVSLPMVGEAPISVSDYGDDYIDLLIRKVGLVTEKLFELQAGDNVWMRGVHGNGYPMEAFQNKHLVIVAGGTGVAPVKGLISHFCHHPEQISQLDMILGFKNEQAVLYRNDMHLWRNAHNLITTLDEGEATDNFRIGRVTEYIDELDLSQPDTLQVVVVGPPIMIKFVVAAFLEKGLDQSQIWVDYERRMACAVGKCGHCRMGDKYVCLDGPVFRFDQTQQLID</sequence>
<comment type="cofactor">
    <cofactor evidence="1">
        <name>FAD</name>
        <dbReference type="ChEBI" id="CHEBI:57692"/>
    </cofactor>
    <text evidence="1">Binds 1 FAD per subunit.</text>
</comment>
<dbReference type="InterPro" id="IPR014260">
    <property type="entry name" value="Sulphite_reductase_B"/>
</dbReference>
<comment type="cofactor">
    <cofactor evidence="2">
        <name>[2Fe-2S] cluster</name>
        <dbReference type="ChEBI" id="CHEBI:190135"/>
    </cofactor>
    <text evidence="2">Binds 1 [2Fe-2S] cluster per subunit.</text>
</comment>
<dbReference type="AlphaFoldDB" id="A0A2T3L2Z8"/>
<dbReference type="PROSITE" id="PS51384">
    <property type="entry name" value="FAD_FR"/>
    <property type="match status" value="1"/>
</dbReference>
<dbReference type="Proteomes" id="UP000241803">
    <property type="component" value="Unassembled WGS sequence"/>
</dbReference>
<keyword evidence="1" id="KW-0285">Flavoprotein</keyword>
<comment type="caution">
    <text evidence="4">The sequence shown here is derived from an EMBL/GenBank/DDBJ whole genome shotgun (WGS) entry which is preliminary data.</text>
</comment>
<proteinExistence type="predicted"/>
<dbReference type="PANTHER" id="PTHR43513">
    <property type="entry name" value="DIHYDROOROTATE DEHYDROGENASE B (NAD(+)), ELECTRON TRANSFER SUBUNIT"/>
    <property type="match status" value="1"/>
</dbReference>
<dbReference type="PIRSF" id="PIRSF006816">
    <property type="entry name" value="Cyc3_hyd_g"/>
    <property type="match status" value="1"/>
</dbReference>
<keyword evidence="5" id="KW-1185">Reference proteome</keyword>
<dbReference type="RefSeq" id="WP_107255568.1">
    <property type="nucleotide sequence ID" value="NZ_PYOC01000013.1"/>
</dbReference>
<keyword evidence="1" id="KW-0274">FAD</keyword>
<dbReference type="InterPro" id="IPR017938">
    <property type="entry name" value="Riboflavin_synthase-like_b-brl"/>
</dbReference>
<gene>
    <name evidence="4" type="ORF">C9J47_22860</name>
</gene>
<dbReference type="GO" id="GO:0006221">
    <property type="term" value="P:pyrimidine nucleotide biosynthetic process"/>
    <property type="evidence" value="ECO:0007669"/>
    <property type="project" value="InterPro"/>
</dbReference>
<reference evidence="4 5" key="1">
    <citation type="submission" date="2018-03" db="EMBL/GenBank/DDBJ databases">
        <title>Whole genome sequencing of Histamine producing bacteria.</title>
        <authorList>
            <person name="Butler K."/>
        </authorList>
    </citation>
    <scope>NUCLEOTIDE SEQUENCE [LARGE SCALE GENOMIC DNA]</scope>
    <source>
        <strain evidence="4 5">ATCC 19614</strain>
    </source>
</reference>
<evidence type="ECO:0000313" key="4">
    <source>
        <dbReference type="EMBL" id="PSV43347.1"/>
    </source>
</evidence>
<evidence type="ECO:0000256" key="1">
    <source>
        <dbReference type="PIRSR" id="PIRSR006816-1"/>
    </source>
</evidence>
<feature type="binding site" evidence="1">
    <location>
        <begin position="92"/>
        <end position="94"/>
    </location>
    <ligand>
        <name>FAD</name>
        <dbReference type="ChEBI" id="CHEBI:57692"/>
    </ligand>
</feature>
<dbReference type="Gene3D" id="2.40.30.10">
    <property type="entry name" value="Translation factors"/>
    <property type="match status" value="1"/>
</dbReference>